<proteinExistence type="predicted"/>
<protein>
    <submittedName>
        <fullName evidence="1">Uncharacterized protein</fullName>
    </submittedName>
</protein>
<dbReference type="Proteomes" id="UP000324222">
    <property type="component" value="Unassembled WGS sequence"/>
</dbReference>
<sequence>MLSWSSDVYTALQLILHVFFPPTSILFSSSSYSSTSSFSSCWCCFVITPGRTRGTARRAGKQ</sequence>
<name>A0A5B7E1C4_PORTR</name>
<dbReference type="AlphaFoldDB" id="A0A5B7E1C4"/>
<gene>
    <name evidence="1" type="ORF">E2C01_020986</name>
</gene>
<comment type="caution">
    <text evidence="1">The sequence shown here is derived from an EMBL/GenBank/DDBJ whole genome shotgun (WGS) entry which is preliminary data.</text>
</comment>
<accession>A0A5B7E1C4</accession>
<keyword evidence="2" id="KW-1185">Reference proteome</keyword>
<organism evidence="1 2">
    <name type="scientific">Portunus trituberculatus</name>
    <name type="common">Swimming crab</name>
    <name type="synonym">Neptunus trituberculatus</name>
    <dbReference type="NCBI Taxonomy" id="210409"/>
    <lineage>
        <taxon>Eukaryota</taxon>
        <taxon>Metazoa</taxon>
        <taxon>Ecdysozoa</taxon>
        <taxon>Arthropoda</taxon>
        <taxon>Crustacea</taxon>
        <taxon>Multicrustacea</taxon>
        <taxon>Malacostraca</taxon>
        <taxon>Eumalacostraca</taxon>
        <taxon>Eucarida</taxon>
        <taxon>Decapoda</taxon>
        <taxon>Pleocyemata</taxon>
        <taxon>Brachyura</taxon>
        <taxon>Eubrachyura</taxon>
        <taxon>Portunoidea</taxon>
        <taxon>Portunidae</taxon>
        <taxon>Portuninae</taxon>
        <taxon>Portunus</taxon>
    </lineage>
</organism>
<evidence type="ECO:0000313" key="1">
    <source>
        <dbReference type="EMBL" id="MPC27802.1"/>
    </source>
</evidence>
<reference evidence="1 2" key="1">
    <citation type="submission" date="2019-05" db="EMBL/GenBank/DDBJ databases">
        <title>Another draft genome of Portunus trituberculatus and its Hox gene families provides insights of decapod evolution.</title>
        <authorList>
            <person name="Jeong J.-H."/>
            <person name="Song I."/>
            <person name="Kim S."/>
            <person name="Choi T."/>
            <person name="Kim D."/>
            <person name="Ryu S."/>
            <person name="Kim W."/>
        </authorList>
    </citation>
    <scope>NUCLEOTIDE SEQUENCE [LARGE SCALE GENOMIC DNA]</scope>
    <source>
        <tissue evidence="1">Muscle</tissue>
    </source>
</reference>
<dbReference type="EMBL" id="VSRR010001806">
    <property type="protein sequence ID" value="MPC27802.1"/>
    <property type="molecule type" value="Genomic_DNA"/>
</dbReference>
<evidence type="ECO:0000313" key="2">
    <source>
        <dbReference type="Proteomes" id="UP000324222"/>
    </source>
</evidence>